<keyword evidence="2" id="KW-1185">Reference proteome</keyword>
<dbReference type="EMBL" id="CP027228">
    <property type="protein sequence ID" value="AVM48597.1"/>
    <property type="molecule type" value="Genomic_DNA"/>
</dbReference>
<dbReference type="GeneID" id="78391999"/>
<dbReference type="KEGG" id="mdv:C5Q96_06945"/>
<dbReference type="AlphaFoldDB" id="A0A2S0L5P2"/>
<evidence type="ECO:0000313" key="2">
    <source>
        <dbReference type="Proteomes" id="UP000237883"/>
    </source>
</evidence>
<protein>
    <submittedName>
        <fullName evidence="1">Uncharacterized protein</fullName>
    </submittedName>
</protein>
<gene>
    <name evidence="1" type="ORF">C5Q96_06945</name>
</gene>
<dbReference type="OrthoDB" id="2023502at2"/>
<dbReference type="Proteomes" id="UP000237883">
    <property type="component" value="Chromosome"/>
</dbReference>
<accession>A0A2S0L5P2</accession>
<organism evidence="1 2">
    <name type="scientific">Mogibacterium diversum</name>
    <dbReference type="NCBI Taxonomy" id="114527"/>
    <lineage>
        <taxon>Bacteria</taxon>
        <taxon>Bacillati</taxon>
        <taxon>Bacillota</taxon>
        <taxon>Clostridia</taxon>
        <taxon>Peptostreptococcales</taxon>
        <taxon>Anaerovoracaceae</taxon>
        <taxon>Mogibacterium</taxon>
    </lineage>
</organism>
<evidence type="ECO:0000313" key="1">
    <source>
        <dbReference type="EMBL" id="AVM48597.1"/>
    </source>
</evidence>
<reference evidence="2" key="1">
    <citation type="submission" date="2018-02" db="EMBL/GenBank/DDBJ databases">
        <authorList>
            <person name="Holder M.E."/>
            <person name="Ajami N.J."/>
            <person name="Petrosino J.F."/>
        </authorList>
    </citation>
    <scope>NUCLEOTIDE SEQUENCE [LARGE SCALE GENOMIC DNA]</scope>
    <source>
        <strain evidence="2">CCUG 47132</strain>
    </source>
</reference>
<name>A0A2S0L5P2_9FIRM</name>
<dbReference type="RefSeq" id="WP_106057652.1">
    <property type="nucleotide sequence ID" value="NZ_CP027228.1"/>
</dbReference>
<proteinExistence type="predicted"/>
<sequence length="531" mass="60485">MLLKEIQPKINGKQSVLQFKGYNANAVIDDGEMRDMYNLSSDKYPVLSQRAPRNIIDMPVQHPRDIIVKNNVPYIIDRYEVDGEIRTFIKYSKGGTDYQKRINNIMPKTMVAHNNKICIWPDKVYLDITDNTVKHMDASVQGTATIKPGSIYLVGADLSEFSVGDAIEISGCKKQPGNNTVIVIKSIEGSTITTYENSFRMPSDDVTQESYVEEEVKLAREIPDLDYVMESNNRLWGCRSEDNTIYASKLGDPLNWNYFQSLANDSYALEVGSDGEFTGCAAYPTHLIFFKEHHMHKVFGSMPSQYQLYSTECFGIRKGSDKSAVIVNGVLYYHSLTGVMAYDGGTYPVMISEAFGDYRFKSAVGGSNGKKYYISMLNENENKYNIFTYDILRRLWHKEDETKVTAFANVNNELIYIADGNIWTTTGKRPEDDIKWFAVFGPFDEFVENMKSYKKINMRLDMQPGAQLRISTQSSNGEWEPIYECETERGKTLSVPIIPNRQAKLSIKIEGVGRTDIESLTRYYRGRSDRT</sequence>